<organism evidence="1 2">
    <name type="scientific">Molorchus minor</name>
    <dbReference type="NCBI Taxonomy" id="1323400"/>
    <lineage>
        <taxon>Eukaryota</taxon>
        <taxon>Metazoa</taxon>
        <taxon>Ecdysozoa</taxon>
        <taxon>Arthropoda</taxon>
        <taxon>Hexapoda</taxon>
        <taxon>Insecta</taxon>
        <taxon>Pterygota</taxon>
        <taxon>Neoptera</taxon>
        <taxon>Endopterygota</taxon>
        <taxon>Coleoptera</taxon>
        <taxon>Polyphaga</taxon>
        <taxon>Cucujiformia</taxon>
        <taxon>Chrysomeloidea</taxon>
        <taxon>Cerambycidae</taxon>
        <taxon>Lamiinae</taxon>
        <taxon>Monochamini</taxon>
        <taxon>Molorchus</taxon>
    </lineage>
</organism>
<comment type="caution">
    <text evidence="1">The sequence shown here is derived from an EMBL/GenBank/DDBJ whole genome shotgun (WGS) entry which is preliminary data.</text>
</comment>
<sequence length="75" mass="8778">MGDKKDINIADLEKEIELYMDDIEYYSCILSDCRLEIIFPFCKLWLIIRQVISDEQARGKNSLELVSHIPTDVDI</sequence>
<reference evidence="1" key="1">
    <citation type="journal article" date="2023" name="Insect Mol. Biol.">
        <title>Genome sequencing provides insights into the evolution of gene families encoding plant cell wall-degrading enzymes in longhorned beetles.</title>
        <authorList>
            <person name="Shin N.R."/>
            <person name="Okamura Y."/>
            <person name="Kirsch R."/>
            <person name="Pauchet Y."/>
        </authorList>
    </citation>
    <scope>NUCLEOTIDE SEQUENCE</scope>
    <source>
        <strain evidence="1">MMC_N1</strain>
    </source>
</reference>
<dbReference type="EMBL" id="JAPWTJ010001042">
    <property type="protein sequence ID" value="KAJ8974155.1"/>
    <property type="molecule type" value="Genomic_DNA"/>
</dbReference>
<protein>
    <submittedName>
        <fullName evidence="1">Uncharacterized protein</fullName>
    </submittedName>
</protein>
<accession>A0ABQ9J7J4</accession>
<evidence type="ECO:0000313" key="1">
    <source>
        <dbReference type="EMBL" id="KAJ8974155.1"/>
    </source>
</evidence>
<name>A0ABQ9J7J4_9CUCU</name>
<proteinExistence type="predicted"/>
<gene>
    <name evidence="1" type="ORF">NQ317_003205</name>
</gene>
<evidence type="ECO:0000313" key="2">
    <source>
        <dbReference type="Proteomes" id="UP001162164"/>
    </source>
</evidence>
<keyword evidence="2" id="KW-1185">Reference proteome</keyword>
<dbReference type="Proteomes" id="UP001162164">
    <property type="component" value="Unassembled WGS sequence"/>
</dbReference>